<dbReference type="AlphaFoldDB" id="A0A1Y2ACT4"/>
<accession>A0A1Y2ACT4</accession>
<feature type="region of interest" description="Disordered" evidence="1">
    <location>
        <begin position="341"/>
        <end position="388"/>
    </location>
</feature>
<dbReference type="Proteomes" id="UP000193642">
    <property type="component" value="Unassembled WGS sequence"/>
</dbReference>
<gene>
    <name evidence="2" type="ORF">BCR33DRAFT_862890</name>
</gene>
<dbReference type="EMBL" id="MCGO01000242">
    <property type="protein sequence ID" value="ORY20379.1"/>
    <property type="molecule type" value="Genomic_DNA"/>
</dbReference>
<organism evidence="2 3">
    <name type="scientific">Rhizoclosmatium globosum</name>
    <dbReference type="NCBI Taxonomy" id="329046"/>
    <lineage>
        <taxon>Eukaryota</taxon>
        <taxon>Fungi</taxon>
        <taxon>Fungi incertae sedis</taxon>
        <taxon>Chytridiomycota</taxon>
        <taxon>Chytridiomycota incertae sedis</taxon>
        <taxon>Chytridiomycetes</taxon>
        <taxon>Chytridiales</taxon>
        <taxon>Chytriomycetaceae</taxon>
        <taxon>Rhizoclosmatium</taxon>
    </lineage>
</organism>
<feature type="region of interest" description="Disordered" evidence="1">
    <location>
        <begin position="279"/>
        <end position="300"/>
    </location>
</feature>
<dbReference type="OrthoDB" id="2162628at2759"/>
<feature type="region of interest" description="Disordered" evidence="1">
    <location>
        <begin position="709"/>
        <end position="730"/>
    </location>
</feature>
<comment type="caution">
    <text evidence="2">The sequence shown here is derived from an EMBL/GenBank/DDBJ whole genome shotgun (WGS) entry which is preliminary data.</text>
</comment>
<evidence type="ECO:0000256" key="1">
    <source>
        <dbReference type="SAM" id="MobiDB-lite"/>
    </source>
</evidence>
<name>A0A1Y2ACT4_9FUNG</name>
<protein>
    <submittedName>
        <fullName evidence="2">Uncharacterized protein</fullName>
    </submittedName>
</protein>
<reference evidence="2 3" key="1">
    <citation type="submission" date="2016-07" db="EMBL/GenBank/DDBJ databases">
        <title>Pervasive Adenine N6-methylation of Active Genes in Fungi.</title>
        <authorList>
            <consortium name="DOE Joint Genome Institute"/>
            <person name="Mondo S.J."/>
            <person name="Dannebaum R.O."/>
            <person name="Kuo R.C."/>
            <person name="Labutti K."/>
            <person name="Haridas S."/>
            <person name="Kuo A."/>
            <person name="Salamov A."/>
            <person name="Ahrendt S.R."/>
            <person name="Lipzen A."/>
            <person name="Sullivan W."/>
            <person name="Andreopoulos W.B."/>
            <person name="Clum A."/>
            <person name="Lindquist E."/>
            <person name="Daum C."/>
            <person name="Ramamoorthy G.K."/>
            <person name="Gryganskyi A."/>
            <person name="Culley D."/>
            <person name="Magnuson J.K."/>
            <person name="James T.Y."/>
            <person name="O'Malley M.A."/>
            <person name="Stajich J.E."/>
            <person name="Spatafora J.W."/>
            <person name="Visel A."/>
            <person name="Grigoriev I.V."/>
        </authorList>
    </citation>
    <scope>NUCLEOTIDE SEQUENCE [LARGE SCALE GENOMIC DNA]</scope>
    <source>
        <strain evidence="2 3">JEL800</strain>
    </source>
</reference>
<evidence type="ECO:0000313" key="3">
    <source>
        <dbReference type="Proteomes" id="UP000193642"/>
    </source>
</evidence>
<evidence type="ECO:0000313" key="2">
    <source>
        <dbReference type="EMBL" id="ORY20379.1"/>
    </source>
</evidence>
<proteinExistence type="predicted"/>
<keyword evidence="3" id="KW-1185">Reference proteome</keyword>
<sequence length="730" mass="81626">MIPEVECIFGMFVSIHQPQNGSFVHGYPGLTNPNISERITTDLQRDKSTEGVSIRAVVRISFPVSRRPMLEHLRATFEGFIRYPGRDAERLLIPAEQLLVQAAVPVCLADLPSPITDNQESIKESLKVVEFPVIIPLDAADISGLPPSISLSPDGPFINHGQITQKSATNKLCCYESGVFYVLRVDARFEGIYEHTEMSDEALVLFPNFKESALLNIVKSELLDHKKVMRREGKWESAPSHVGKWSFEIDSHDESSAVCGCLGDRKVFRFRVNEREDSMDSVASDKTLTGGQSNDRLGSLSQQEVLRNLNYESQGPDSEATPSLVCKSSTITEEHNHRIIYAEPDEEEDTPPPPPRIIFSEPEEEENTPPPPPRIIFEEPEEEENTPPQPPLILLEVPEEEPIQLNSLGTLPQPFIVSPLCTRPPTQKNLIVFPPRDPASIQQFPVLPPLDPTTNIVNQLIQDLKNVSMGTEPIICSGGVKRPLEGWASISVVLIESWKWDTESWKREGEREIVLFEVSETVDIRFRKGEKVEVTLPETLIPSIKIKQSPVVQHRLVVNFCWNSPSGEVEKTTEVIDIKIAPFTRKQLDNLLTCPHIPQSVLEILPDGFLERKEREKLRREGLDSLRERSVFESQMDGLGSVRSSVAKKLRFCMDGPTVTPPVVVMNVATPSFGLLRHTGPAELNARKNGEDGVEKELETLMLRANTLQVPLKGDNGRSRESSVSSNLAK</sequence>
<feature type="compositionally biased region" description="Polar residues" evidence="1">
    <location>
        <begin position="284"/>
        <end position="300"/>
    </location>
</feature>